<protein>
    <recommendedName>
        <fullName evidence="3">Reverse transcriptase</fullName>
    </recommendedName>
</protein>
<comment type="caution">
    <text evidence="1">The sequence shown here is derived from an EMBL/GenBank/DDBJ whole genome shotgun (WGS) entry which is preliminary data.</text>
</comment>
<evidence type="ECO:0000313" key="1">
    <source>
        <dbReference type="EMBL" id="KAJ3661613.1"/>
    </source>
</evidence>
<organism evidence="1 2">
    <name type="scientific">Zophobas morio</name>
    <dbReference type="NCBI Taxonomy" id="2755281"/>
    <lineage>
        <taxon>Eukaryota</taxon>
        <taxon>Metazoa</taxon>
        <taxon>Ecdysozoa</taxon>
        <taxon>Arthropoda</taxon>
        <taxon>Hexapoda</taxon>
        <taxon>Insecta</taxon>
        <taxon>Pterygota</taxon>
        <taxon>Neoptera</taxon>
        <taxon>Endopterygota</taxon>
        <taxon>Coleoptera</taxon>
        <taxon>Polyphaga</taxon>
        <taxon>Cucujiformia</taxon>
        <taxon>Tenebrionidae</taxon>
        <taxon>Zophobas</taxon>
    </lineage>
</organism>
<gene>
    <name evidence="1" type="ORF">Zmor_006001</name>
</gene>
<reference evidence="1" key="1">
    <citation type="journal article" date="2023" name="G3 (Bethesda)">
        <title>Whole genome assemblies of Zophobas morio and Tenebrio molitor.</title>
        <authorList>
            <person name="Kaur S."/>
            <person name="Stinson S.A."/>
            <person name="diCenzo G.C."/>
        </authorList>
    </citation>
    <scope>NUCLEOTIDE SEQUENCE</scope>
    <source>
        <strain evidence="1">QUZm001</strain>
    </source>
</reference>
<keyword evidence="2" id="KW-1185">Reference proteome</keyword>
<evidence type="ECO:0000313" key="2">
    <source>
        <dbReference type="Proteomes" id="UP001168821"/>
    </source>
</evidence>
<dbReference type="AlphaFoldDB" id="A0AA38MMZ8"/>
<evidence type="ECO:0008006" key="3">
    <source>
        <dbReference type="Google" id="ProtNLM"/>
    </source>
</evidence>
<dbReference type="Proteomes" id="UP001168821">
    <property type="component" value="Unassembled WGS sequence"/>
</dbReference>
<name>A0AA38MMZ8_9CUCU</name>
<sequence>MYCQEDDDVEHTLFGCHRWHGWRHEVEIQVGRKLTPDNLIEAMLEKVENWKLIAEYMRKIMTCKEEDERKEEKENAGLRSFMRRIGFSWYARFFRLIPDANPACP</sequence>
<proteinExistence type="predicted"/>
<dbReference type="EMBL" id="JALNTZ010000002">
    <property type="protein sequence ID" value="KAJ3661613.1"/>
    <property type="molecule type" value="Genomic_DNA"/>
</dbReference>
<accession>A0AA38MMZ8</accession>